<organism evidence="2 3">
    <name type="scientific">Draconibacterium aestuarii</name>
    <dbReference type="NCBI Taxonomy" id="2998507"/>
    <lineage>
        <taxon>Bacteria</taxon>
        <taxon>Pseudomonadati</taxon>
        <taxon>Bacteroidota</taxon>
        <taxon>Bacteroidia</taxon>
        <taxon>Marinilabiliales</taxon>
        <taxon>Prolixibacteraceae</taxon>
        <taxon>Draconibacterium</taxon>
    </lineage>
</organism>
<protein>
    <submittedName>
        <fullName evidence="2">Exo-alpha-sialidase</fullName>
    </submittedName>
</protein>
<reference evidence="2" key="1">
    <citation type="submission" date="2022-11" db="EMBL/GenBank/DDBJ databases">
        <title>Marilongibacter aestuarii gen. nov., sp. nov., isolated from tidal flat sediment.</title>
        <authorList>
            <person name="Jiayan W."/>
        </authorList>
    </citation>
    <scope>NUCLEOTIDE SEQUENCE</scope>
    <source>
        <strain evidence="2">Z1-6</strain>
    </source>
</reference>
<keyword evidence="3" id="KW-1185">Reference proteome</keyword>
<dbReference type="SUPFAM" id="SSF50939">
    <property type="entry name" value="Sialidases"/>
    <property type="match status" value="1"/>
</dbReference>
<dbReference type="Gene3D" id="2.120.10.10">
    <property type="match status" value="1"/>
</dbReference>
<dbReference type="PROSITE" id="PS51257">
    <property type="entry name" value="PROKAR_LIPOPROTEIN"/>
    <property type="match status" value="1"/>
</dbReference>
<feature type="domain" description="Sialidase" evidence="1">
    <location>
        <begin position="60"/>
        <end position="333"/>
    </location>
</feature>
<accession>A0A9X3F7D6</accession>
<dbReference type="PANTHER" id="PTHR43752:SF2">
    <property type="entry name" value="BNR_ASP-BOX REPEAT FAMILY PROTEIN"/>
    <property type="match status" value="1"/>
</dbReference>
<dbReference type="InterPro" id="IPR036278">
    <property type="entry name" value="Sialidase_sf"/>
</dbReference>
<dbReference type="RefSeq" id="WP_343332554.1">
    <property type="nucleotide sequence ID" value="NZ_JAPOHD010000013.1"/>
</dbReference>
<proteinExistence type="predicted"/>
<dbReference type="InterPro" id="IPR011040">
    <property type="entry name" value="Sialidase"/>
</dbReference>
<dbReference type="AlphaFoldDB" id="A0A9X3F7D6"/>
<comment type="caution">
    <text evidence="2">The sequence shown here is derived from an EMBL/GenBank/DDBJ whole genome shotgun (WGS) entry which is preliminary data.</text>
</comment>
<dbReference type="PANTHER" id="PTHR43752">
    <property type="entry name" value="BNR/ASP-BOX REPEAT FAMILY PROTEIN"/>
    <property type="match status" value="1"/>
</dbReference>
<name>A0A9X3F7D6_9BACT</name>
<dbReference type="EMBL" id="JAPOHD010000013">
    <property type="protein sequence ID" value="MCY1720221.1"/>
    <property type="molecule type" value="Genomic_DNA"/>
</dbReference>
<sequence length="352" mass="39476">MKTQLFIILIILILTGCSGNSSKQDNKQVKAEILSAEFIADTTQYAQCHASTILETRNGLLLAFFGGTHERNPDVCIYIAAFRNGKWEAPVKVADGKENETLLYPTWNPVLFRGNDERISLFYKVGPSPNDWWGMVMHSDDEGQTWSSPEKLPVGILGPIRNKPLHLKSGVILSPSSTEVTHELWKSNIERSADGGQSWEKIVIPSPDSIKVIQPTLLLYPDNSIQALLRSNQNVIMESWSTDEGKTWSKVAPTTILHPNSGIDAITLHSGEKLLVNNPIESGKSWEAGRNKLDLYHSNDGINWTDIFKLEDHPKGEFSYPAIIQTKDGRIHITYTHNRTKIKHLTLELASW</sequence>
<dbReference type="Pfam" id="PF13088">
    <property type="entry name" value="BNR_2"/>
    <property type="match status" value="1"/>
</dbReference>
<dbReference type="Proteomes" id="UP001145087">
    <property type="component" value="Unassembled WGS sequence"/>
</dbReference>
<evidence type="ECO:0000313" key="3">
    <source>
        <dbReference type="Proteomes" id="UP001145087"/>
    </source>
</evidence>
<evidence type="ECO:0000313" key="2">
    <source>
        <dbReference type="EMBL" id="MCY1720221.1"/>
    </source>
</evidence>
<gene>
    <name evidence="2" type="ORF">OU798_07695</name>
</gene>
<evidence type="ECO:0000259" key="1">
    <source>
        <dbReference type="Pfam" id="PF13088"/>
    </source>
</evidence>
<dbReference type="CDD" id="cd15482">
    <property type="entry name" value="Sialidase_non-viral"/>
    <property type="match status" value="1"/>
</dbReference>